<dbReference type="Gene3D" id="3.40.190.290">
    <property type="match status" value="1"/>
</dbReference>
<name>A0A2A5JV42_PSEO7</name>
<reference evidence="7" key="1">
    <citation type="journal article" date="2019" name="Genome Announc.">
        <title>Draft Genome Sequence of Pseudoalteromonas piscicida Strain 36Y ROTHPW, an Hypersaline Seawater Isolate from the South Coast of Sonora, Mexico.</title>
        <authorList>
            <person name="Sanchez-Diaz R."/>
            <person name="Molina-Garza Z.J."/>
            <person name="Cruz-Suarez L.E."/>
            <person name="Selvin J."/>
            <person name="Kiran G.S."/>
            <person name="Ibarra-Gamez J.C."/>
            <person name="Gomez-Gil B."/>
            <person name="Galaviz-Silva L."/>
        </authorList>
    </citation>
    <scope>NUCLEOTIDE SEQUENCE [LARGE SCALE GENOMIC DNA]</scope>
    <source>
        <strain evidence="7">36Y_RITHPW</strain>
    </source>
</reference>
<evidence type="ECO:0000256" key="2">
    <source>
        <dbReference type="ARBA" id="ARBA00023015"/>
    </source>
</evidence>
<comment type="caution">
    <text evidence="6">The sequence shown here is derived from an EMBL/GenBank/DDBJ whole genome shotgun (WGS) entry which is preliminary data.</text>
</comment>
<dbReference type="RefSeq" id="WP_099640710.1">
    <property type="nucleotide sequence ID" value="NZ_NKHF01000014.1"/>
</dbReference>
<dbReference type="Pfam" id="PF03466">
    <property type="entry name" value="LysR_substrate"/>
    <property type="match status" value="1"/>
</dbReference>
<proteinExistence type="inferred from homology"/>
<keyword evidence="7" id="KW-1185">Reference proteome</keyword>
<dbReference type="Proteomes" id="UP000228621">
    <property type="component" value="Unassembled WGS sequence"/>
</dbReference>
<dbReference type="Gene3D" id="1.10.10.10">
    <property type="entry name" value="Winged helix-like DNA-binding domain superfamily/Winged helix DNA-binding domain"/>
    <property type="match status" value="1"/>
</dbReference>
<dbReference type="Pfam" id="PF00126">
    <property type="entry name" value="HTH_1"/>
    <property type="match status" value="1"/>
</dbReference>
<dbReference type="AlphaFoldDB" id="A0A2A5JV42"/>
<dbReference type="PANTHER" id="PTHR30537">
    <property type="entry name" value="HTH-TYPE TRANSCRIPTIONAL REGULATOR"/>
    <property type="match status" value="1"/>
</dbReference>
<dbReference type="CDD" id="cd08422">
    <property type="entry name" value="PBP2_CrgA_like"/>
    <property type="match status" value="1"/>
</dbReference>
<feature type="domain" description="HTH lysR-type" evidence="5">
    <location>
        <begin position="1"/>
        <end position="60"/>
    </location>
</feature>
<dbReference type="InterPro" id="IPR005119">
    <property type="entry name" value="LysR_subst-bd"/>
</dbReference>
<dbReference type="OrthoDB" id="9786526at2"/>
<keyword evidence="2" id="KW-0805">Transcription regulation</keyword>
<evidence type="ECO:0000313" key="7">
    <source>
        <dbReference type="Proteomes" id="UP000228621"/>
    </source>
</evidence>
<evidence type="ECO:0000256" key="1">
    <source>
        <dbReference type="ARBA" id="ARBA00009437"/>
    </source>
</evidence>
<evidence type="ECO:0000256" key="4">
    <source>
        <dbReference type="ARBA" id="ARBA00023163"/>
    </source>
</evidence>
<dbReference type="InterPro" id="IPR036390">
    <property type="entry name" value="WH_DNA-bd_sf"/>
</dbReference>
<sequence length="308" mass="33943">MKSKADDMALFVQVVRSGGLAAAGRVLGLSPASMTTRINALESHYKTRLLTRNTRSIKLTEAGERFYQGCVRVIEEVAAAEALLQDADPDLRGTLKIAASSDFGRQYVVPAVAQFSVLHPKVIVNLSLGEGLVKLVESGTDIAIRYGNLNDSSLISKPLLNNRRMLVAAPSYLKNYGTPTSYQALQQHRCLILERAGQALNDWYFLDKATQTTTIETVPTSLLSSDGEVLRSWAIQGLGITIKSWLDVHNDIKSGRLIELLPTQTLGFSPTDSDKVALQAIYPSRQFQPRHVKAFLRFFSEYLQQATS</sequence>
<dbReference type="InterPro" id="IPR000847">
    <property type="entry name" value="LysR_HTH_N"/>
</dbReference>
<evidence type="ECO:0000256" key="3">
    <source>
        <dbReference type="ARBA" id="ARBA00023125"/>
    </source>
</evidence>
<dbReference type="GO" id="GO:0003700">
    <property type="term" value="F:DNA-binding transcription factor activity"/>
    <property type="evidence" value="ECO:0007669"/>
    <property type="project" value="InterPro"/>
</dbReference>
<dbReference type="SUPFAM" id="SSF53850">
    <property type="entry name" value="Periplasmic binding protein-like II"/>
    <property type="match status" value="1"/>
</dbReference>
<organism evidence="6 7">
    <name type="scientific">Pseudoalteromonas piscicida</name>
    <dbReference type="NCBI Taxonomy" id="43662"/>
    <lineage>
        <taxon>Bacteria</taxon>
        <taxon>Pseudomonadati</taxon>
        <taxon>Pseudomonadota</taxon>
        <taxon>Gammaproteobacteria</taxon>
        <taxon>Alteromonadales</taxon>
        <taxon>Pseudoalteromonadaceae</taxon>
        <taxon>Pseudoalteromonas</taxon>
    </lineage>
</organism>
<dbReference type="InterPro" id="IPR036388">
    <property type="entry name" value="WH-like_DNA-bd_sf"/>
</dbReference>
<evidence type="ECO:0000313" key="6">
    <source>
        <dbReference type="EMBL" id="PCK33161.1"/>
    </source>
</evidence>
<dbReference type="EMBL" id="NKHF01000014">
    <property type="protein sequence ID" value="PCK33161.1"/>
    <property type="molecule type" value="Genomic_DNA"/>
</dbReference>
<dbReference type="PANTHER" id="PTHR30537:SF5">
    <property type="entry name" value="HTH-TYPE TRANSCRIPTIONAL ACTIVATOR TTDR-RELATED"/>
    <property type="match status" value="1"/>
</dbReference>
<protein>
    <submittedName>
        <fullName evidence="6">LysR family transcriptional regulator</fullName>
    </submittedName>
</protein>
<dbReference type="InterPro" id="IPR058163">
    <property type="entry name" value="LysR-type_TF_proteobact-type"/>
</dbReference>
<comment type="similarity">
    <text evidence="1">Belongs to the LysR transcriptional regulatory family.</text>
</comment>
<dbReference type="FunFam" id="1.10.10.10:FF:000001">
    <property type="entry name" value="LysR family transcriptional regulator"/>
    <property type="match status" value="1"/>
</dbReference>
<dbReference type="PROSITE" id="PS50931">
    <property type="entry name" value="HTH_LYSR"/>
    <property type="match status" value="1"/>
</dbReference>
<keyword evidence="4" id="KW-0804">Transcription</keyword>
<evidence type="ECO:0000259" key="5">
    <source>
        <dbReference type="PROSITE" id="PS50931"/>
    </source>
</evidence>
<keyword evidence="3" id="KW-0238">DNA-binding</keyword>
<dbReference type="SUPFAM" id="SSF46785">
    <property type="entry name" value="Winged helix' DNA-binding domain"/>
    <property type="match status" value="1"/>
</dbReference>
<accession>A0A2A5JV42</accession>
<dbReference type="GO" id="GO:0003677">
    <property type="term" value="F:DNA binding"/>
    <property type="evidence" value="ECO:0007669"/>
    <property type="project" value="UniProtKB-KW"/>
</dbReference>
<gene>
    <name evidence="6" type="ORF">CEX98_03315</name>
</gene>